<dbReference type="EMBL" id="CP015578">
    <property type="protein sequence ID" value="ARQ98328.1"/>
    <property type="molecule type" value="Genomic_DNA"/>
</dbReference>
<sequence length="101" mass="11577">MAKTELSKNKTQNYDLNVLIAGSTGVGKALEKGVEMMSKDEFEKSDLLVISDGNFGEVSQRIMGKMDKQREQENRFFLLDIIEKSKALDYFDKHFLYDGKM</sequence>
<evidence type="ECO:0000313" key="2">
    <source>
        <dbReference type="Proteomes" id="UP000202031"/>
    </source>
</evidence>
<protein>
    <submittedName>
        <fullName evidence="1">von Willebrand factor type A (VWA) domain protein</fullName>
    </submittedName>
</protein>
<dbReference type="KEGG" id="clx:CLAN_1620"/>
<dbReference type="GeneID" id="46922081"/>
<organism evidence="1 2">
    <name type="scientific">Campylobacter lanienae NCTC 13004</name>
    <dbReference type="NCBI Taxonomy" id="1031753"/>
    <lineage>
        <taxon>Bacteria</taxon>
        <taxon>Pseudomonadati</taxon>
        <taxon>Campylobacterota</taxon>
        <taxon>Epsilonproteobacteria</taxon>
        <taxon>Campylobacterales</taxon>
        <taxon>Campylobacteraceae</taxon>
        <taxon>Campylobacter</taxon>
    </lineage>
</organism>
<dbReference type="Proteomes" id="UP000202031">
    <property type="component" value="Chromosome"/>
</dbReference>
<gene>
    <name evidence="1" type="ORF">CLAN_1620</name>
</gene>
<evidence type="ECO:0000313" key="1">
    <source>
        <dbReference type="EMBL" id="ARQ98328.1"/>
    </source>
</evidence>
<reference evidence="2" key="1">
    <citation type="journal article" date="2017" name="Genome Biol. Evol.">
        <title>Comparative Genomic Analysis Identifies a Campylobacter Clade Deficient in Selenium Metabolism.</title>
        <authorList>
            <person name="Miller W.G."/>
            <person name="Yee E."/>
            <person name="Lopes B.S."/>
            <person name="Chapman M.H."/>
            <person name="Huynh S."/>
            <person name="Bono J.L."/>
            <person name="Parker C.T."/>
            <person name="Strachan N.J.C."/>
            <person name="Forbes K.J."/>
        </authorList>
    </citation>
    <scope>NUCLEOTIDE SEQUENCE [LARGE SCALE GENOMIC DNA]</scope>
    <source>
        <strain evidence="2">NCTC 13004</strain>
    </source>
</reference>
<accession>A0A1X9SQ42</accession>
<name>A0A1X9SQ42_9BACT</name>
<dbReference type="AlphaFoldDB" id="A0A1X9SQ42"/>
<dbReference type="RefSeq" id="WP_100591015.1">
    <property type="nucleotide sequence ID" value="NZ_CP015578.1"/>
</dbReference>
<proteinExistence type="predicted"/>